<dbReference type="STRING" id="29536.FLB_17240"/>
<keyword evidence="3" id="KW-1185">Reference proteome</keyword>
<dbReference type="PANTHER" id="PTHR33446:SF2">
    <property type="entry name" value="PROTEIN TONB"/>
    <property type="match status" value="1"/>
</dbReference>
<feature type="domain" description="TonB C-terminal" evidence="1">
    <location>
        <begin position="136"/>
        <end position="211"/>
    </location>
</feature>
<dbReference type="InterPro" id="IPR037682">
    <property type="entry name" value="TonB_C"/>
</dbReference>
<evidence type="ECO:0000259" key="1">
    <source>
        <dbReference type="Pfam" id="PF03544"/>
    </source>
</evidence>
<dbReference type="Proteomes" id="UP000182961">
    <property type="component" value="Unassembled WGS sequence"/>
</dbReference>
<gene>
    <name evidence="2" type="ORF">SAMN05444143_11638</name>
</gene>
<accession>A0A1I4ZN78</accession>
<protein>
    <submittedName>
        <fullName evidence="2">Protein TonB</fullName>
    </submittedName>
</protein>
<sequence>MLVLALIATSFANAQANLSQKQEKGSLFENYYNNTIFKIKDEKGTIVAEKKYDQLNQVEKKLVPNFFSNNKTMPTKEELDELLKKGGPAVIIIDAFDPKNQKTKKGENVIYQVNEITEDPIFPNGMEAFYKYVAMHFTLPKEAVEQKAKGKIYLSFIIETDGSLTEITTLRDNVGYGTVDEAIRVVKSAPKWIPGKINSEPVRVRYSLPITINPKA</sequence>
<dbReference type="EMBL" id="FOUT01000016">
    <property type="protein sequence ID" value="SFN51715.1"/>
    <property type="molecule type" value="Genomic_DNA"/>
</dbReference>
<proteinExistence type="predicted"/>
<dbReference type="InterPro" id="IPR051045">
    <property type="entry name" value="TonB-dependent_transducer"/>
</dbReference>
<evidence type="ECO:0000313" key="2">
    <source>
        <dbReference type="EMBL" id="SFN51715.1"/>
    </source>
</evidence>
<organism evidence="2 3">
    <name type="scientific">Flavobacterium succinicans</name>
    <dbReference type="NCBI Taxonomy" id="29536"/>
    <lineage>
        <taxon>Bacteria</taxon>
        <taxon>Pseudomonadati</taxon>
        <taxon>Bacteroidota</taxon>
        <taxon>Flavobacteriia</taxon>
        <taxon>Flavobacteriales</taxon>
        <taxon>Flavobacteriaceae</taxon>
        <taxon>Flavobacterium</taxon>
    </lineage>
</organism>
<dbReference type="GO" id="GO:0031992">
    <property type="term" value="F:energy transducer activity"/>
    <property type="evidence" value="ECO:0007669"/>
    <property type="project" value="TreeGrafter"/>
</dbReference>
<dbReference type="GO" id="GO:0098797">
    <property type="term" value="C:plasma membrane protein complex"/>
    <property type="evidence" value="ECO:0007669"/>
    <property type="project" value="TreeGrafter"/>
</dbReference>
<evidence type="ECO:0000313" key="3">
    <source>
        <dbReference type="Proteomes" id="UP000182961"/>
    </source>
</evidence>
<dbReference type="Gene3D" id="3.30.1150.10">
    <property type="match status" value="1"/>
</dbReference>
<reference evidence="3" key="1">
    <citation type="submission" date="2016-10" db="EMBL/GenBank/DDBJ databases">
        <authorList>
            <person name="Varghese N."/>
            <person name="Submissions S."/>
        </authorList>
    </citation>
    <scope>NUCLEOTIDE SEQUENCE [LARGE SCALE GENOMIC DNA]</scope>
    <source>
        <strain evidence="3">DSM 4002</strain>
    </source>
</reference>
<dbReference type="eggNOG" id="COG0810">
    <property type="taxonomic scope" value="Bacteria"/>
</dbReference>
<dbReference type="SUPFAM" id="SSF74653">
    <property type="entry name" value="TolA/TonB C-terminal domain"/>
    <property type="match status" value="1"/>
</dbReference>
<dbReference type="AlphaFoldDB" id="A0A1I4ZN78"/>
<dbReference type="Pfam" id="PF03544">
    <property type="entry name" value="TonB_C"/>
    <property type="match status" value="1"/>
</dbReference>
<name>A0A1I4ZN78_9FLAO</name>
<dbReference type="PANTHER" id="PTHR33446">
    <property type="entry name" value="PROTEIN TONB-RELATED"/>
    <property type="match status" value="1"/>
</dbReference>
<dbReference type="GO" id="GO:0055085">
    <property type="term" value="P:transmembrane transport"/>
    <property type="evidence" value="ECO:0007669"/>
    <property type="project" value="InterPro"/>
</dbReference>